<evidence type="ECO:0000313" key="2">
    <source>
        <dbReference type="Proteomes" id="UP000185924"/>
    </source>
</evidence>
<dbReference type="AlphaFoldDB" id="A0A1N6UXH5"/>
<evidence type="ECO:0000313" key="1">
    <source>
        <dbReference type="EMBL" id="SIQ70288.1"/>
    </source>
</evidence>
<reference evidence="2" key="1">
    <citation type="submission" date="2017-01" db="EMBL/GenBank/DDBJ databases">
        <authorList>
            <person name="Varghese N."/>
            <person name="Submissions S."/>
        </authorList>
    </citation>
    <scope>NUCLEOTIDE SEQUENCE [LARGE SCALE GENOMIC DNA]</scope>
    <source>
        <strain evidence="2">DM9</strain>
    </source>
</reference>
<proteinExistence type="predicted"/>
<dbReference type="Proteomes" id="UP000185924">
    <property type="component" value="Unassembled WGS sequence"/>
</dbReference>
<dbReference type="InterPro" id="IPR018841">
    <property type="entry name" value="DUF2442"/>
</dbReference>
<organism evidence="1 2">
    <name type="scientific">Pontibacter lucknowensis</name>
    <dbReference type="NCBI Taxonomy" id="1077936"/>
    <lineage>
        <taxon>Bacteria</taxon>
        <taxon>Pseudomonadati</taxon>
        <taxon>Bacteroidota</taxon>
        <taxon>Cytophagia</taxon>
        <taxon>Cytophagales</taxon>
        <taxon>Hymenobacteraceae</taxon>
        <taxon>Pontibacter</taxon>
    </lineage>
</organism>
<name>A0A1N6UXH5_9BACT</name>
<dbReference type="EMBL" id="FTNM01000001">
    <property type="protein sequence ID" value="SIQ70288.1"/>
    <property type="molecule type" value="Genomic_DNA"/>
</dbReference>
<gene>
    <name evidence="1" type="ORF">SAMN05421545_1127</name>
</gene>
<dbReference type="Gene3D" id="3.30.2020.40">
    <property type="entry name" value="Uncharacterised protein PF10387, DUF2442"/>
    <property type="match status" value="1"/>
</dbReference>
<dbReference type="RefSeq" id="WP_007652636.1">
    <property type="nucleotide sequence ID" value="NZ_FTNM01000001.1"/>
</dbReference>
<accession>A0A1N6UXH5</accession>
<dbReference type="STRING" id="1077936.SAMN05421545_1127"/>
<sequence>MSILAKKSTPQAQKVWFTDTKMYVLLTDGRELGIPLEWFPRLRDASESERMNWRLIGGGIGIHWEDIDEDLSVAGLL</sequence>
<dbReference type="OrthoDB" id="9807561at2"/>
<keyword evidence="2" id="KW-1185">Reference proteome</keyword>
<dbReference type="Pfam" id="PF10387">
    <property type="entry name" value="DUF2442"/>
    <property type="match status" value="1"/>
</dbReference>
<evidence type="ECO:0008006" key="3">
    <source>
        <dbReference type="Google" id="ProtNLM"/>
    </source>
</evidence>
<protein>
    <recommendedName>
        <fullName evidence="3">DUF2442 domain-containing protein</fullName>
    </recommendedName>
</protein>